<dbReference type="Proteomes" id="UP000298663">
    <property type="component" value="Unassembled WGS sequence"/>
</dbReference>
<feature type="region of interest" description="Disordered" evidence="1">
    <location>
        <begin position="1"/>
        <end position="29"/>
    </location>
</feature>
<protein>
    <submittedName>
        <fullName evidence="2">Uncharacterized protein</fullName>
    </submittedName>
</protein>
<feature type="region of interest" description="Disordered" evidence="1">
    <location>
        <begin position="43"/>
        <end position="64"/>
    </location>
</feature>
<sequence length="144" mass="15924">MVRPDKSSCKTHKQTSKSRTAIKKKAKPMNQVLDQFSRLSLRMDDSVEVDEAPSGPKTEETTAEEKKLLAAQLKALPQSKKIRAFNIICGHEGLKRLVAKLKDSTVEAIEKYLNSRPSSSTTDKTQKKTVAKGPKTGKKVADKT</sequence>
<accession>A0A4U5MFC8</accession>
<name>A0A4U5MFC8_STECR</name>
<comment type="caution">
    <text evidence="2">The sequence shown here is derived from an EMBL/GenBank/DDBJ whole genome shotgun (WGS) entry which is preliminary data.</text>
</comment>
<feature type="region of interest" description="Disordered" evidence="1">
    <location>
        <begin position="114"/>
        <end position="144"/>
    </location>
</feature>
<evidence type="ECO:0000313" key="3">
    <source>
        <dbReference type="Proteomes" id="UP000298663"/>
    </source>
</evidence>
<feature type="compositionally biased region" description="Basic residues" evidence="1">
    <location>
        <begin position="127"/>
        <end position="138"/>
    </location>
</feature>
<evidence type="ECO:0000256" key="1">
    <source>
        <dbReference type="SAM" id="MobiDB-lite"/>
    </source>
</evidence>
<dbReference type="AlphaFoldDB" id="A0A4U5MFC8"/>
<gene>
    <name evidence="2" type="ORF">L596_023982</name>
</gene>
<proteinExistence type="predicted"/>
<organism evidence="2 3">
    <name type="scientific">Steinernema carpocapsae</name>
    <name type="common">Entomopathogenic nematode</name>
    <dbReference type="NCBI Taxonomy" id="34508"/>
    <lineage>
        <taxon>Eukaryota</taxon>
        <taxon>Metazoa</taxon>
        <taxon>Ecdysozoa</taxon>
        <taxon>Nematoda</taxon>
        <taxon>Chromadorea</taxon>
        <taxon>Rhabditida</taxon>
        <taxon>Tylenchina</taxon>
        <taxon>Panagrolaimomorpha</taxon>
        <taxon>Strongyloidoidea</taxon>
        <taxon>Steinernematidae</taxon>
        <taxon>Steinernema</taxon>
    </lineage>
</organism>
<keyword evidence="3" id="KW-1185">Reference proteome</keyword>
<reference evidence="2 3" key="2">
    <citation type="journal article" date="2019" name="G3 (Bethesda)">
        <title>Hybrid Assembly of the Genome of the Entomopathogenic Nematode Steinernema carpocapsae Identifies the X-Chromosome.</title>
        <authorList>
            <person name="Serra L."/>
            <person name="Macchietto M."/>
            <person name="Macias-Munoz A."/>
            <person name="McGill C.J."/>
            <person name="Rodriguez I.M."/>
            <person name="Rodriguez B."/>
            <person name="Murad R."/>
            <person name="Mortazavi A."/>
        </authorList>
    </citation>
    <scope>NUCLEOTIDE SEQUENCE [LARGE SCALE GENOMIC DNA]</scope>
    <source>
        <strain evidence="2 3">ALL</strain>
    </source>
</reference>
<reference evidence="2 3" key="1">
    <citation type="journal article" date="2015" name="Genome Biol.">
        <title>Comparative genomics of Steinernema reveals deeply conserved gene regulatory networks.</title>
        <authorList>
            <person name="Dillman A.R."/>
            <person name="Macchietto M."/>
            <person name="Porter C.F."/>
            <person name="Rogers A."/>
            <person name="Williams B."/>
            <person name="Antoshechkin I."/>
            <person name="Lee M.M."/>
            <person name="Goodwin Z."/>
            <person name="Lu X."/>
            <person name="Lewis E.E."/>
            <person name="Goodrich-Blair H."/>
            <person name="Stock S.P."/>
            <person name="Adams B.J."/>
            <person name="Sternberg P.W."/>
            <person name="Mortazavi A."/>
        </authorList>
    </citation>
    <scope>NUCLEOTIDE SEQUENCE [LARGE SCALE GENOMIC DNA]</scope>
    <source>
        <strain evidence="2 3">ALL</strain>
    </source>
</reference>
<dbReference type="EMBL" id="AZBU02000008">
    <property type="protein sequence ID" value="TKR67908.1"/>
    <property type="molecule type" value="Genomic_DNA"/>
</dbReference>
<feature type="compositionally biased region" description="Basic residues" evidence="1">
    <location>
        <begin position="9"/>
        <end position="27"/>
    </location>
</feature>
<evidence type="ECO:0000313" key="2">
    <source>
        <dbReference type="EMBL" id="TKR67908.1"/>
    </source>
</evidence>